<accession>A0ABU0RZ23</accession>
<dbReference type="InterPro" id="IPR025965">
    <property type="entry name" value="FlgD/Vpr_Ig-like"/>
</dbReference>
<evidence type="ECO:0000256" key="1">
    <source>
        <dbReference type="ARBA" id="ARBA00022729"/>
    </source>
</evidence>
<feature type="signal peptide" evidence="2">
    <location>
        <begin position="1"/>
        <end position="47"/>
    </location>
</feature>
<evidence type="ECO:0000313" key="4">
    <source>
        <dbReference type="EMBL" id="MDQ0937241.1"/>
    </source>
</evidence>
<evidence type="ECO:0000313" key="5">
    <source>
        <dbReference type="Proteomes" id="UP001223072"/>
    </source>
</evidence>
<feature type="domain" description="FlgD/Vpr Ig-like" evidence="3">
    <location>
        <begin position="688"/>
        <end position="757"/>
    </location>
</feature>
<dbReference type="Gene3D" id="2.60.40.4070">
    <property type="match status" value="1"/>
</dbReference>
<reference evidence="4 5" key="1">
    <citation type="submission" date="2023-07" db="EMBL/GenBank/DDBJ databases">
        <title>Comparative genomics of wheat-associated soil bacteria to identify genetic determinants of phenazine resistance.</title>
        <authorList>
            <person name="Mouncey N."/>
        </authorList>
    </citation>
    <scope>NUCLEOTIDE SEQUENCE [LARGE SCALE GENOMIC DNA]</scope>
    <source>
        <strain evidence="4 5">W2I16</strain>
    </source>
</reference>
<proteinExistence type="predicted"/>
<sequence length="1029" mass="109427">MGVGRVRRTTSLTAPRRRRSMTGVVSVAAALAVVAGLLQFASGPAVAADGEDMPSVTLTGAHRTGPRQMFLTAADDSGYLSVKRPHETGAPATWYGRDGSTRDFSGRPSYVRAYNGGLGLENVQGTTNVYDIRRYATGKATRFYAPAGDRVIRIFAENRLLVAREVDGKWTLRLLEMPAGGGKLVERPVTGVDDDFAGWVTYEETSDTRGAAFWYKPADAREPWRTALLDFDTAALTYVPSDDFGVLESPHLAGDRVLFYALDKNFRNSRLYVIDRDHPEVPGHLIDVPEDVRHKARAIGDWLLYPDPAKRGAILAVPVTGGTPRTLLTASTGNFVDGADNSFFIEGGTDAEHWAVQRVTLGPDGVPVFEPVVPVPAASLYDVGGVAVDQGRVLLGTERDAVAPEPAWGTDLTATALTLSADGTLTAAPPENLGNLAYFVGNEDWGYWEECYEECLRLTSTGEGDIVYPSATVSAAVAASASYRVVPAGRGTLQVRDGNKVLATGSWSAAALWGNTLWTAGFDSRVSIEVASVSLPSMRKLDNLVLVPCLPSDLQVVGLYVYWSCGPNAEAGVYNQESGITQKVPRGYARLGDGYLVSQDEDTDKLLITYLNDAVPADRVGTEILGPLPSPPLAPADRRGRFWNVDRFGGPVAYLTASGDVTVKWPQVTTYPIVATDATVPTSVDLRKGGGFQGVWHLSRPAASWRLTVTTPRGAVVRTVTGGLARGKVTASWDGRTENGAVVRTGTYRVKLTARAADGTTTDTVIYDKQVPVRSVERHDFGRDGIGDLVTFDSAGRLAVQPGTGRGTIDSARKVLGGGWPTSSAFVPFGDLSGDVCNDLLVRDSAGRLTLYDGTCGKAFTPRTPHRLLGTGFGGYNVLTSPGDLTGDGRADLIARDKAGGLWRYSADGMGGLSARVNLVWGQGGYTRLVGAGDLNGDGIGDMVGLDRANVLWRWLGNGKGAFGGRVRIAGGINVNSLAVSGDLTGDGRPDLVGRDRAGALWRWSGTASATFGTKSRIATGWSGYTGLY</sequence>
<dbReference type="EMBL" id="JAUSZS010000008">
    <property type="protein sequence ID" value="MDQ0937241.1"/>
    <property type="molecule type" value="Genomic_DNA"/>
</dbReference>
<dbReference type="Pfam" id="PF13517">
    <property type="entry name" value="FG-GAP_3"/>
    <property type="match status" value="1"/>
</dbReference>
<gene>
    <name evidence="4" type="ORF">QFZ49_007216</name>
</gene>
<comment type="caution">
    <text evidence="4">The sequence shown here is derived from an EMBL/GenBank/DDBJ whole genome shotgun (WGS) entry which is preliminary data.</text>
</comment>
<organism evidence="4 5">
    <name type="scientific">Streptomyces turgidiscabies</name>
    <dbReference type="NCBI Taxonomy" id="85558"/>
    <lineage>
        <taxon>Bacteria</taxon>
        <taxon>Bacillati</taxon>
        <taxon>Actinomycetota</taxon>
        <taxon>Actinomycetes</taxon>
        <taxon>Kitasatosporales</taxon>
        <taxon>Streptomycetaceae</taxon>
        <taxon>Streptomyces</taxon>
    </lineage>
</organism>
<keyword evidence="5" id="KW-1185">Reference proteome</keyword>
<dbReference type="InterPro" id="IPR013517">
    <property type="entry name" value="FG-GAP"/>
</dbReference>
<dbReference type="PANTHER" id="PTHR44103:SF1">
    <property type="entry name" value="PROPROTEIN CONVERTASE P"/>
    <property type="match status" value="1"/>
</dbReference>
<protein>
    <recommendedName>
        <fullName evidence="3">FlgD/Vpr Ig-like domain-containing protein</fullName>
    </recommendedName>
</protein>
<name>A0ABU0RZ23_9ACTN</name>
<evidence type="ECO:0000256" key="2">
    <source>
        <dbReference type="SAM" id="SignalP"/>
    </source>
</evidence>
<dbReference type="Proteomes" id="UP001223072">
    <property type="component" value="Unassembled WGS sequence"/>
</dbReference>
<keyword evidence="1 2" id="KW-0732">Signal</keyword>
<feature type="chain" id="PRO_5047493515" description="FlgD/Vpr Ig-like domain-containing protein" evidence="2">
    <location>
        <begin position="48"/>
        <end position="1029"/>
    </location>
</feature>
<dbReference type="SUPFAM" id="SSF69318">
    <property type="entry name" value="Integrin alpha N-terminal domain"/>
    <property type="match status" value="2"/>
</dbReference>
<dbReference type="InterPro" id="IPR028994">
    <property type="entry name" value="Integrin_alpha_N"/>
</dbReference>
<evidence type="ECO:0000259" key="3">
    <source>
        <dbReference type="Pfam" id="PF13860"/>
    </source>
</evidence>
<dbReference type="PANTHER" id="PTHR44103">
    <property type="entry name" value="PROPROTEIN CONVERTASE P"/>
    <property type="match status" value="1"/>
</dbReference>
<dbReference type="Pfam" id="PF13860">
    <property type="entry name" value="FlgD_ig"/>
    <property type="match status" value="1"/>
</dbReference>